<evidence type="ECO:0000256" key="4">
    <source>
        <dbReference type="ARBA" id="ARBA00022605"/>
    </source>
</evidence>
<dbReference type="GO" id="GO:0009085">
    <property type="term" value="P:lysine biosynthetic process"/>
    <property type="evidence" value="ECO:0007669"/>
    <property type="project" value="InterPro"/>
</dbReference>
<dbReference type="PANTHER" id="PTHR21621">
    <property type="entry name" value="RIBOSOMAL PROTEIN S6 MODIFICATION PROTEIN"/>
    <property type="match status" value="1"/>
</dbReference>
<dbReference type="InterPro" id="IPR004666">
    <property type="entry name" value="Rp_bS6_RimK/Lys_biosynth_LsyX"/>
</dbReference>
<dbReference type="InterPro" id="IPR013651">
    <property type="entry name" value="ATP-grasp_RimK-type"/>
</dbReference>
<dbReference type="Pfam" id="PF08443">
    <property type="entry name" value="RimK"/>
    <property type="match status" value="1"/>
</dbReference>
<evidence type="ECO:0000256" key="8">
    <source>
        <dbReference type="ARBA" id="ARBA00022842"/>
    </source>
</evidence>
<evidence type="ECO:0000313" key="12">
    <source>
        <dbReference type="EMBL" id="PUA31646.1"/>
    </source>
</evidence>
<reference evidence="12 13" key="1">
    <citation type="submission" date="2017-04" db="EMBL/GenBank/DDBJ databases">
        <title>Draft Aigarchaeota genome from a New Zealand hot spring.</title>
        <authorList>
            <person name="Reysenbach A.-L."/>
            <person name="Donaho J.A."/>
            <person name="Gerhart J."/>
            <person name="Kelley J.F."/>
            <person name="Kouba K."/>
            <person name="Podar M."/>
            <person name="Stott M."/>
        </authorList>
    </citation>
    <scope>NUCLEOTIDE SEQUENCE [LARGE SCALE GENOMIC DNA]</scope>
    <source>
        <strain evidence="12">NZ13_MG1</strain>
    </source>
</reference>
<dbReference type="GO" id="GO:0046872">
    <property type="term" value="F:metal ion binding"/>
    <property type="evidence" value="ECO:0007669"/>
    <property type="project" value="UniProtKB-KW"/>
</dbReference>
<evidence type="ECO:0000256" key="6">
    <source>
        <dbReference type="ARBA" id="ARBA00022741"/>
    </source>
</evidence>
<sequence length="286" mass="31806">MSRGKASNSNVEVLYDIPRLEEKLIVRALTSLGIKPKLTTVKEKPLLFKENAPSVCLIRPMSMYRAAYSAAVRESSGSFTINSSEAIIACGDKVLTLAKLASAGLRIPKSMVALTMQSAEEAYRLMGFPLVDKPPIGGWGRLVSLISDEAAYRSLLEHREMMTTQQLRTHIIQEYIRTPGRDVRIIVLDNEVLGAMYRYKQENEWRSNVALGAKAVGFKPDEELSEICIKAANAVKGVFVSVDVLESDGYFLNEVNGVPEFKAFIEATKRNVAMDLAEYVLRVLKR</sequence>
<dbReference type="NCBIfam" id="TIGR00768">
    <property type="entry name" value="rimK_fam"/>
    <property type="match status" value="1"/>
</dbReference>
<protein>
    <submittedName>
        <fullName evidence="12">Lysine biosynthesis protein LysX</fullName>
    </submittedName>
</protein>
<keyword evidence="4" id="KW-0028">Amino-acid biosynthesis</keyword>
<evidence type="ECO:0000256" key="9">
    <source>
        <dbReference type="ARBA" id="ARBA00029440"/>
    </source>
</evidence>
<comment type="pathway">
    <text evidence="9">Amino-acid biosynthesis.</text>
</comment>
<name>A0A2R7Y275_9ARCH</name>
<dbReference type="Proteomes" id="UP000244066">
    <property type="component" value="Unassembled WGS sequence"/>
</dbReference>
<evidence type="ECO:0000313" key="13">
    <source>
        <dbReference type="Proteomes" id="UP000244066"/>
    </source>
</evidence>
<evidence type="ECO:0000256" key="5">
    <source>
        <dbReference type="ARBA" id="ARBA00022723"/>
    </source>
</evidence>
<keyword evidence="3" id="KW-0436">Ligase</keyword>
<dbReference type="EMBL" id="NDWU01000014">
    <property type="protein sequence ID" value="PUA31646.1"/>
    <property type="molecule type" value="Genomic_DNA"/>
</dbReference>
<comment type="cofactor">
    <cofactor evidence="1">
        <name>Mg(2+)</name>
        <dbReference type="ChEBI" id="CHEBI:18420"/>
    </cofactor>
</comment>
<comment type="similarity">
    <text evidence="2">Belongs to the RimK family. LysX subfamily.</text>
</comment>
<keyword evidence="5" id="KW-0479">Metal-binding</keyword>
<dbReference type="InterPro" id="IPR011870">
    <property type="entry name" value="LysX_arch"/>
</dbReference>
<organism evidence="12 13">
    <name type="scientific">Candidatus Terraquivivens tikiterensis</name>
    <dbReference type="NCBI Taxonomy" id="1980982"/>
    <lineage>
        <taxon>Archaea</taxon>
        <taxon>Nitrososphaerota</taxon>
        <taxon>Candidatus Wolframiiraptoraceae</taxon>
        <taxon>Candidatus Terraquivivens</taxon>
    </lineage>
</organism>
<dbReference type="Gene3D" id="3.30.1490.20">
    <property type="entry name" value="ATP-grasp fold, A domain"/>
    <property type="match status" value="1"/>
</dbReference>
<accession>A0A2R7Y275</accession>
<dbReference type="InterPro" id="IPR013815">
    <property type="entry name" value="ATP_grasp_subdomain_1"/>
</dbReference>
<proteinExistence type="inferred from homology"/>
<dbReference type="NCBIfam" id="TIGR02144">
    <property type="entry name" value="LysX_arch"/>
    <property type="match status" value="1"/>
</dbReference>
<evidence type="ECO:0000256" key="10">
    <source>
        <dbReference type="PROSITE-ProRule" id="PRU00409"/>
    </source>
</evidence>
<dbReference type="InterPro" id="IPR011761">
    <property type="entry name" value="ATP-grasp"/>
</dbReference>
<evidence type="ECO:0000256" key="7">
    <source>
        <dbReference type="ARBA" id="ARBA00022840"/>
    </source>
</evidence>
<gene>
    <name evidence="12" type="ORF">B9J98_05495</name>
</gene>
<dbReference type="SUPFAM" id="SSF56059">
    <property type="entry name" value="Glutathione synthetase ATP-binding domain-like"/>
    <property type="match status" value="1"/>
</dbReference>
<dbReference type="FunFam" id="3.30.1490.20:FF:000025">
    <property type="entry name" value="Alpha-aminoadipate--LysW ligase LysX protein"/>
    <property type="match status" value="1"/>
</dbReference>
<dbReference type="SUPFAM" id="SSF52440">
    <property type="entry name" value="PreATP-grasp domain"/>
    <property type="match status" value="1"/>
</dbReference>
<dbReference type="InterPro" id="IPR016185">
    <property type="entry name" value="PreATP-grasp_dom_sf"/>
</dbReference>
<dbReference type="AlphaFoldDB" id="A0A2R7Y275"/>
<dbReference type="GO" id="GO:0005737">
    <property type="term" value="C:cytoplasm"/>
    <property type="evidence" value="ECO:0007669"/>
    <property type="project" value="TreeGrafter"/>
</dbReference>
<keyword evidence="6 10" id="KW-0547">Nucleotide-binding</keyword>
<dbReference type="Gene3D" id="3.30.470.20">
    <property type="entry name" value="ATP-grasp fold, B domain"/>
    <property type="match status" value="1"/>
</dbReference>
<dbReference type="Gene3D" id="3.40.50.20">
    <property type="match status" value="1"/>
</dbReference>
<dbReference type="GO" id="GO:0005524">
    <property type="term" value="F:ATP binding"/>
    <property type="evidence" value="ECO:0007669"/>
    <property type="project" value="UniProtKB-UniRule"/>
</dbReference>
<comment type="caution">
    <text evidence="12">The sequence shown here is derived from an EMBL/GenBank/DDBJ whole genome shotgun (WGS) entry which is preliminary data.</text>
</comment>
<evidence type="ECO:0000259" key="11">
    <source>
        <dbReference type="PROSITE" id="PS50975"/>
    </source>
</evidence>
<evidence type="ECO:0000256" key="2">
    <source>
        <dbReference type="ARBA" id="ARBA00006239"/>
    </source>
</evidence>
<keyword evidence="8" id="KW-0460">Magnesium</keyword>
<keyword evidence="7 10" id="KW-0067">ATP-binding</keyword>
<dbReference type="PANTHER" id="PTHR21621:SF2">
    <property type="entry name" value="COENZYME GAMMA-F420-2:ALPHA-L-GLUTAMATE LIGASE"/>
    <property type="match status" value="1"/>
</dbReference>
<evidence type="ECO:0000256" key="1">
    <source>
        <dbReference type="ARBA" id="ARBA00001946"/>
    </source>
</evidence>
<feature type="domain" description="ATP-grasp" evidence="11">
    <location>
        <begin position="97"/>
        <end position="285"/>
    </location>
</feature>
<dbReference type="PROSITE" id="PS50975">
    <property type="entry name" value="ATP_GRASP"/>
    <property type="match status" value="1"/>
</dbReference>
<dbReference type="GO" id="GO:0043774">
    <property type="term" value="F:coenzyme F420-2 alpha-glutamyl ligase activity"/>
    <property type="evidence" value="ECO:0007669"/>
    <property type="project" value="TreeGrafter"/>
</dbReference>
<evidence type="ECO:0000256" key="3">
    <source>
        <dbReference type="ARBA" id="ARBA00022598"/>
    </source>
</evidence>